<name>A0AAJ8LCW4_9TREE</name>
<organism evidence="3 4">
    <name type="scientific">Kwoniella pini CBS 10737</name>
    <dbReference type="NCBI Taxonomy" id="1296096"/>
    <lineage>
        <taxon>Eukaryota</taxon>
        <taxon>Fungi</taxon>
        <taxon>Dikarya</taxon>
        <taxon>Basidiomycota</taxon>
        <taxon>Agaricomycotina</taxon>
        <taxon>Tremellomycetes</taxon>
        <taxon>Tremellales</taxon>
        <taxon>Cryptococcaceae</taxon>
        <taxon>Kwoniella</taxon>
    </lineage>
</organism>
<dbReference type="PANTHER" id="PTHR14119">
    <property type="entry name" value="HYDROLASE"/>
    <property type="match status" value="1"/>
</dbReference>
<dbReference type="Proteomes" id="UP000094020">
    <property type="component" value="Chromosome 11"/>
</dbReference>
<dbReference type="Pfam" id="PF00857">
    <property type="entry name" value="Isochorismatase"/>
    <property type="match status" value="1"/>
</dbReference>
<reference evidence="3" key="1">
    <citation type="submission" date="2013-07" db="EMBL/GenBank/DDBJ databases">
        <authorList>
            <consortium name="The Broad Institute Genome Sequencing Platform"/>
            <person name="Cuomo C."/>
            <person name="Litvintseva A."/>
            <person name="Chen Y."/>
            <person name="Heitman J."/>
            <person name="Sun S."/>
            <person name="Springer D."/>
            <person name="Dromer F."/>
            <person name="Young S.K."/>
            <person name="Zeng Q."/>
            <person name="Gargeya S."/>
            <person name="Fitzgerald M."/>
            <person name="Abouelleil A."/>
            <person name="Alvarado L."/>
            <person name="Berlin A.M."/>
            <person name="Chapman S.B."/>
            <person name="Dewar J."/>
            <person name="Goldberg J."/>
            <person name="Griggs A."/>
            <person name="Gujja S."/>
            <person name="Hansen M."/>
            <person name="Howarth C."/>
            <person name="Imamovic A."/>
            <person name="Larimer J."/>
            <person name="McCowan C."/>
            <person name="Murphy C."/>
            <person name="Pearson M."/>
            <person name="Priest M."/>
            <person name="Roberts A."/>
            <person name="Saif S."/>
            <person name="Shea T."/>
            <person name="Sykes S."/>
            <person name="Wortman J."/>
            <person name="Nusbaum C."/>
            <person name="Birren B."/>
        </authorList>
    </citation>
    <scope>NUCLEOTIDE SEQUENCE</scope>
    <source>
        <strain evidence="3">CBS 10737</strain>
    </source>
</reference>
<feature type="domain" description="Isochorismatase-like" evidence="2">
    <location>
        <begin position="12"/>
        <end position="185"/>
    </location>
</feature>
<dbReference type="SUPFAM" id="SSF52499">
    <property type="entry name" value="Isochorismatase-like hydrolases"/>
    <property type="match status" value="1"/>
</dbReference>
<keyword evidence="4" id="KW-1185">Reference proteome</keyword>
<dbReference type="RefSeq" id="XP_019009150.2">
    <property type="nucleotide sequence ID" value="XM_019157510.2"/>
</dbReference>
<dbReference type="InterPro" id="IPR036380">
    <property type="entry name" value="Isochorismatase-like_sf"/>
</dbReference>
<dbReference type="EMBL" id="CP144529">
    <property type="protein sequence ID" value="WWC73496.1"/>
    <property type="molecule type" value="Genomic_DNA"/>
</dbReference>
<comment type="similarity">
    <text evidence="1">Belongs to the isochorismatase family.</text>
</comment>
<dbReference type="PANTHER" id="PTHR14119:SF3">
    <property type="entry name" value="ISOCHORISMATASE DOMAIN-CONTAINING PROTEIN 2"/>
    <property type="match status" value="1"/>
</dbReference>
<evidence type="ECO:0000259" key="2">
    <source>
        <dbReference type="Pfam" id="PF00857"/>
    </source>
</evidence>
<evidence type="ECO:0000256" key="1">
    <source>
        <dbReference type="ARBA" id="ARBA00006336"/>
    </source>
</evidence>
<evidence type="ECO:0000313" key="3">
    <source>
        <dbReference type="EMBL" id="WWC73496.1"/>
    </source>
</evidence>
<dbReference type="Gene3D" id="3.40.50.850">
    <property type="entry name" value="Isochorismatase-like"/>
    <property type="match status" value="1"/>
</dbReference>
<dbReference type="InterPro" id="IPR050993">
    <property type="entry name" value="Isochorismatase_domain"/>
</dbReference>
<gene>
    <name evidence="3" type="ORF">I206_107466</name>
</gene>
<proteinExistence type="inferred from homology"/>
<sequence length="233" mass="25892">MTHTRIVDRNRTLLMVCDCQERFREGTHGFGWMAKSIVKMLKAARFLKVSRTIRPIAVGISSRLLTRFVSQMATLLTEQNGSGPTADEIRAEAYGPQHLGTFGKDCFSMITDEVRPLLKNYDNIILVGIEAHVCILQTALDLLDRPRFHRRVFILADAISACHELEIPLALDRMRDTGAVVTTSEAMLFQMMGDGTGSNDKPISELIKNERANTAKALETLLPHPSATAPISK</sequence>
<reference evidence="3" key="2">
    <citation type="submission" date="2024-02" db="EMBL/GenBank/DDBJ databases">
        <title>Comparative genomics of Cryptococcus and Kwoniella reveals pathogenesis evolution and contrasting modes of karyotype evolution via chromosome fusion or intercentromeric recombination.</title>
        <authorList>
            <person name="Coelho M.A."/>
            <person name="David-Palma M."/>
            <person name="Shea T."/>
            <person name="Bowers K."/>
            <person name="McGinley-Smith S."/>
            <person name="Mohammad A.W."/>
            <person name="Gnirke A."/>
            <person name="Yurkov A.M."/>
            <person name="Nowrousian M."/>
            <person name="Sun S."/>
            <person name="Cuomo C.A."/>
            <person name="Heitman J."/>
        </authorList>
    </citation>
    <scope>NUCLEOTIDE SEQUENCE</scope>
    <source>
        <strain evidence="3">CBS 10737</strain>
    </source>
</reference>
<dbReference type="GeneID" id="30174164"/>
<dbReference type="InterPro" id="IPR000868">
    <property type="entry name" value="Isochorismatase-like_dom"/>
</dbReference>
<accession>A0AAJ8LCW4</accession>
<dbReference type="AlphaFoldDB" id="A0AAJ8LCW4"/>
<protein>
    <recommendedName>
        <fullName evidence="2">Isochorismatase-like domain-containing protein</fullName>
    </recommendedName>
</protein>
<evidence type="ECO:0000313" key="4">
    <source>
        <dbReference type="Proteomes" id="UP000094020"/>
    </source>
</evidence>
<dbReference type="KEGG" id="kpin:30174164"/>